<evidence type="ECO:0000256" key="3">
    <source>
        <dbReference type="PIRSR" id="PIRSR602401-1"/>
    </source>
</evidence>
<dbReference type="PROSITE" id="PS00086">
    <property type="entry name" value="CYTOCHROME_P450"/>
    <property type="match status" value="1"/>
</dbReference>
<evidence type="ECO:0000313" key="6">
    <source>
        <dbReference type="EMBL" id="AOQ25839.1"/>
    </source>
</evidence>
<comment type="cofactor">
    <cofactor evidence="1 3">
        <name>heme</name>
        <dbReference type="ChEBI" id="CHEBI:30413"/>
    </cofactor>
</comment>
<dbReference type="SUPFAM" id="SSF48264">
    <property type="entry name" value="Cytochrome P450"/>
    <property type="match status" value="1"/>
</dbReference>
<dbReference type="AlphaFoldDB" id="A0A1S5RRT4"/>
<reference evidence="6" key="1">
    <citation type="submission" date="2015-10" db="EMBL/GenBank/DDBJ databases">
        <title>Cloning and characterization of cytochrome P450 superfamily genes in the marine ciliate Euplotes crassus.</title>
        <authorList>
            <person name="Yim B."/>
            <person name="Lee Y.-M."/>
        </authorList>
    </citation>
    <scope>NUCLEOTIDE SEQUENCE</scope>
</reference>
<proteinExistence type="evidence at transcript level"/>
<feature type="transmembrane region" description="Helical" evidence="5">
    <location>
        <begin position="12"/>
        <end position="36"/>
    </location>
</feature>
<keyword evidence="3 4" id="KW-0408">Iron</keyword>
<protein>
    <submittedName>
        <fullName evidence="6">CYP5681A1 protein</fullName>
    </submittedName>
</protein>
<dbReference type="InterPro" id="IPR002401">
    <property type="entry name" value="Cyt_P450_E_grp-I"/>
</dbReference>
<keyword evidence="5" id="KW-0812">Transmembrane</keyword>
<keyword evidence="5" id="KW-0472">Membrane</keyword>
<keyword evidence="4" id="KW-0503">Monooxygenase</keyword>
<accession>A0A1S5RRT4</accession>
<keyword evidence="5" id="KW-1133">Transmembrane helix</keyword>
<dbReference type="EMBL" id="KT963947">
    <property type="protein sequence ID" value="AOQ25839.1"/>
    <property type="molecule type" value="mRNA"/>
</dbReference>
<keyword evidence="3 4" id="KW-0479">Metal-binding</keyword>
<sequence length="524" mass="60550">MIFSDILTQGYLGNAFCYFLLILAGLVVHILNTVLLQPYLFWRKYKKYPNVITRESFSPILGDMKEHIDSMRENKVHYAYMKNGAEKYNKHDLRVTLDGIFPTVMVLSNKALEEFLSMQVTKIDRDDLNSGVSGLIPHSLVTMPSTKEVMRRRKNMLSWVSLNSASKYIPRMLRCLERVSNDMKTKKQVDLVHSMNVVTFDVFSDILFGDDVKELVSKLYPYDNPDGSTEMIELREMLIRLTKCHISHFFHPSSHMFKFLKRRGLVNPFKRDAKNAAEFKRAILELVKNSKEQKAAHHMFSDPLSNEVQKLDEVCGVMLAGPETTSHSLVSCLYFLNKNPETLKKLREELNANGFKKGKSFYEICTMEKIQSMTYLTCCVKEAFRCDIVAPRSFSYAALEDIEICDVPISKGTKIRIDLSTCHFDKNKWPDEYEFIPERHDFESEYYQKAKQTGIKPDVYSRRTFSHGMRSCPGQSFAMLEMKVAIAYLVTHLDIQFDEEQLNNKDIGFGLGSHFIPLVTVKEH</sequence>
<dbReference type="GO" id="GO:0020037">
    <property type="term" value="F:heme binding"/>
    <property type="evidence" value="ECO:0007669"/>
    <property type="project" value="InterPro"/>
</dbReference>
<dbReference type="GO" id="GO:0005506">
    <property type="term" value="F:iron ion binding"/>
    <property type="evidence" value="ECO:0007669"/>
    <property type="project" value="InterPro"/>
</dbReference>
<evidence type="ECO:0000256" key="4">
    <source>
        <dbReference type="RuleBase" id="RU000461"/>
    </source>
</evidence>
<comment type="similarity">
    <text evidence="2 4">Belongs to the cytochrome P450 family.</text>
</comment>
<dbReference type="PANTHER" id="PTHR24305">
    <property type="entry name" value="CYTOCHROME P450"/>
    <property type="match status" value="1"/>
</dbReference>
<dbReference type="InterPro" id="IPR036396">
    <property type="entry name" value="Cyt_P450_sf"/>
</dbReference>
<evidence type="ECO:0000256" key="2">
    <source>
        <dbReference type="ARBA" id="ARBA00010617"/>
    </source>
</evidence>
<dbReference type="Gene3D" id="1.10.630.10">
    <property type="entry name" value="Cytochrome P450"/>
    <property type="match status" value="1"/>
</dbReference>
<organism evidence="6">
    <name type="scientific">Euplotes crassus</name>
    <dbReference type="NCBI Taxonomy" id="5936"/>
    <lineage>
        <taxon>Eukaryota</taxon>
        <taxon>Sar</taxon>
        <taxon>Alveolata</taxon>
        <taxon>Ciliophora</taxon>
        <taxon>Intramacronucleata</taxon>
        <taxon>Spirotrichea</taxon>
        <taxon>Hypotrichia</taxon>
        <taxon>Euplotida</taxon>
        <taxon>Euplotidae</taxon>
        <taxon>Moneuplotes</taxon>
    </lineage>
</organism>
<dbReference type="InterPro" id="IPR017972">
    <property type="entry name" value="Cyt_P450_CS"/>
</dbReference>
<dbReference type="Pfam" id="PF00067">
    <property type="entry name" value="p450"/>
    <property type="match status" value="1"/>
</dbReference>
<keyword evidence="4" id="KW-0560">Oxidoreductase</keyword>
<dbReference type="CDD" id="cd00302">
    <property type="entry name" value="cytochrome_P450"/>
    <property type="match status" value="1"/>
</dbReference>
<dbReference type="PRINTS" id="PR00463">
    <property type="entry name" value="EP450I"/>
</dbReference>
<evidence type="ECO:0000256" key="5">
    <source>
        <dbReference type="SAM" id="Phobius"/>
    </source>
</evidence>
<keyword evidence="3 4" id="KW-0349">Heme</keyword>
<name>A0A1S5RRT4_EUPCR</name>
<dbReference type="InterPro" id="IPR050121">
    <property type="entry name" value="Cytochrome_P450_monoxygenase"/>
</dbReference>
<dbReference type="GO" id="GO:0016705">
    <property type="term" value="F:oxidoreductase activity, acting on paired donors, with incorporation or reduction of molecular oxygen"/>
    <property type="evidence" value="ECO:0007669"/>
    <property type="project" value="InterPro"/>
</dbReference>
<evidence type="ECO:0000256" key="1">
    <source>
        <dbReference type="ARBA" id="ARBA00001971"/>
    </source>
</evidence>
<dbReference type="InterPro" id="IPR001128">
    <property type="entry name" value="Cyt_P450"/>
</dbReference>
<dbReference type="PANTHER" id="PTHR24305:SF166">
    <property type="entry name" value="CYTOCHROME P450 12A4, MITOCHONDRIAL-RELATED"/>
    <property type="match status" value="1"/>
</dbReference>
<feature type="binding site" description="axial binding residue" evidence="3">
    <location>
        <position position="472"/>
    </location>
    <ligand>
        <name>heme</name>
        <dbReference type="ChEBI" id="CHEBI:30413"/>
    </ligand>
    <ligandPart>
        <name>Fe</name>
        <dbReference type="ChEBI" id="CHEBI:18248"/>
    </ligandPart>
</feature>
<dbReference type="GO" id="GO:0004497">
    <property type="term" value="F:monooxygenase activity"/>
    <property type="evidence" value="ECO:0007669"/>
    <property type="project" value="UniProtKB-KW"/>
</dbReference>